<dbReference type="OrthoDB" id="8187791at2759"/>
<sequence length="201" mass="22596">MLKHELLWFLLVVCAFFLATSSVANETDIEYPTLNPDATYCFEYTWFGPDYDNNTIYNGTCDDFKDDTRAGDDIPCASPIVISYDGTIPDVTYLWNNNKASVLCRKSENQACVTYTYWYKNLITNQTHMCARVRTDSSSNNQFPVCYKQKQGGYEVELCICNSGSGLSSMPCNSKGIITSKLTVEVILIALLLNLIGKVLF</sequence>
<feature type="signal peptide" evidence="1">
    <location>
        <begin position="1"/>
        <end position="24"/>
    </location>
</feature>
<dbReference type="AlphaFoldDB" id="A0A9N9MHW7"/>
<feature type="chain" id="PRO_5040461808" evidence="1">
    <location>
        <begin position="25"/>
        <end position="201"/>
    </location>
</feature>
<organism evidence="2 3">
    <name type="scientific">Ceutorhynchus assimilis</name>
    <name type="common">cabbage seed weevil</name>
    <dbReference type="NCBI Taxonomy" id="467358"/>
    <lineage>
        <taxon>Eukaryota</taxon>
        <taxon>Metazoa</taxon>
        <taxon>Ecdysozoa</taxon>
        <taxon>Arthropoda</taxon>
        <taxon>Hexapoda</taxon>
        <taxon>Insecta</taxon>
        <taxon>Pterygota</taxon>
        <taxon>Neoptera</taxon>
        <taxon>Endopterygota</taxon>
        <taxon>Coleoptera</taxon>
        <taxon>Polyphaga</taxon>
        <taxon>Cucujiformia</taxon>
        <taxon>Curculionidae</taxon>
        <taxon>Ceutorhynchinae</taxon>
        <taxon>Ceutorhynchus</taxon>
    </lineage>
</organism>
<reference evidence="2" key="1">
    <citation type="submission" date="2022-01" db="EMBL/GenBank/DDBJ databases">
        <authorList>
            <person name="King R."/>
        </authorList>
    </citation>
    <scope>NUCLEOTIDE SEQUENCE</scope>
</reference>
<dbReference type="Proteomes" id="UP001152799">
    <property type="component" value="Chromosome 11"/>
</dbReference>
<evidence type="ECO:0000313" key="2">
    <source>
        <dbReference type="EMBL" id="CAG9762497.1"/>
    </source>
</evidence>
<gene>
    <name evidence="2" type="ORF">CEUTPL_LOCUS3176</name>
</gene>
<keyword evidence="1" id="KW-0732">Signal</keyword>
<dbReference type="EMBL" id="OU892287">
    <property type="protein sequence ID" value="CAG9762497.1"/>
    <property type="molecule type" value="Genomic_DNA"/>
</dbReference>
<proteinExistence type="predicted"/>
<evidence type="ECO:0000256" key="1">
    <source>
        <dbReference type="SAM" id="SignalP"/>
    </source>
</evidence>
<accession>A0A9N9MHW7</accession>
<protein>
    <submittedName>
        <fullName evidence="2">Uncharacterized protein</fullName>
    </submittedName>
</protein>
<keyword evidence="3" id="KW-1185">Reference proteome</keyword>
<evidence type="ECO:0000313" key="3">
    <source>
        <dbReference type="Proteomes" id="UP001152799"/>
    </source>
</evidence>
<name>A0A9N9MHW7_9CUCU</name>